<gene>
    <name evidence="1" type="ORF">BHX94_05090</name>
</gene>
<dbReference type="Proteomes" id="UP000249579">
    <property type="component" value="Unassembled WGS sequence"/>
</dbReference>
<evidence type="ECO:0008006" key="3">
    <source>
        <dbReference type="Google" id="ProtNLM"/>
    </source>
</evidence>
<accession>A0A328A5K0</accession>
<sequence>MSVGPSLRQLHAHKQIHDTGLGLAVNMTDELIRTYQNGTEEEVIQEVIALVDFWDSRVISHADAEEEADGFYTEAENNNPELHDKVQQLTRDHDIMRQVVAKIKTQMENEGFSTQIIDYFRSLIIVNEIHSRDEEAFLLKD</sequence>
<proteinExistence type="predicted"/>
<organism evidence="1 2">
    <name type="scientific">Macrococcoides bohemicum</name>
    <dbReference type="NCBI Taxonomy" id="1903056"/>
    <lineage>
        <taxon>Bacteria</taxon>
        <taxon>Bacillati</taxon>
        <taxon>Bacillota</taxon>
        <taxon>Bacilli</taxon>
        <taxon>Bacillales</taxon>
        <taxon>Staphylococcaceae</taxon>
        <taxon>Macrococcoides</taxon>
    </lineage>
</organism>
<dbReference type="RefSeq" id="WP_111745258.1">
    <property type="nucleotide sequence ID" value="NZ_DALZDE010000004.1"/>
</dbReference>
<protein>
    <recommendedName>
        <fullName evidence="3">Hemerythrin-like domain-containing protein</fullName>
    </recommendedName>
</protein>
<evidence type="ECO:0000313" key="2">
    <source>
        <dbReference type="Proteomes" id="UP000249579"/>
    </source>
</evidence>
<name>A0A328A5K0_9STAP</name>
<evidence type="ECO:0000313" key="1">
    <source>
        <dbReference type="EMBL" id="RAK49792.1"/>
    </source>
</evidence>
<dbReference type="AlphaFoldDB" id="A0A328A5K0"/>
<dbReference type="EMBL" id="PZJG01000002">
    <property type="protein sequence ID" value="RAK49792.1"/>
    <property type="molecule type" value="Genomic_DNA"/>
</dbReference>
<reference evidence="1 2" key="1">
    <citation type="journal article" date="2018" name="Front. Microbiol.">
        <title>Description and Comparative Genomics of Macrococcus caseolyticus subsp. hominis subsp. nov., Macrococcus goetzii sp. nov., Macrococcus epidermidis sp. nov., and Macrococcus bohemicus sp. nov., Novel Macrococci From Human Clinical Material With Virulence Potential and Suspected Uptake of Foreign DNA by Natural Transformation.</title>
        <authorList>
            <person name="Maslanova I."/>
            <person name="Wertheimer Z."/>
            <person name="Sedlacek I."/>
            <person name="Svec P."/>
            <person name="Indrakova A."/>
            <person name="Kovarovic V."/>
            <person name="Schumann P."/>
            <person name="Sproer C."/>
            <person name="Kralova S."/>
            <person name="Sedo O."/>
            <person name="Kristofova L."/>
            <person name="Vrbovska V."/>
            <person name="Fuzik T."/>
            <person name="Petras P."/>
            <person name="Zdrahal Z."/>
            <person name="Ruzickova V."/>
            <person name="Doskar J."/>
            <person name="Pantucek R."/>
        </authorList>
    </citation>
    <scope>NUCLEOTIDE SEQUENCE [LARGE SCALE GENOMIC DNA]</scope>
    <source>
        <strain evidence="1 2">03/115</strain>
    </source>
</reference>
<comment type="caution">
    <text evidence="1">The sequence shown here is derived from an EMBL/GenBank/DDBJ whole genome shotgun (WGS) entry which is preliminary data.</text>
</comment>
<dbReference type="OrthoDB" id="2678857at2"/>